<dbReference type="GO" id="GO:0009428">
    <property type="term" value="C:bacterial-type flagellum basal body, distal rod, P ring"/>
    <property type="evidence" value="ECO:0007669"/>
    <property type="project" value="InterPro"/>
</dbReference>
<proteinExistence type="inferred from homology"/>
<dbReference type="PRINTS" id="PR01010">
    <property type="entry name" value="FLGPRINGFLGI"/>
</dbReference>
<evidence type="ECO:0000256" key="3">
    <source>
        <dbReference type="ARBA" id="ARBA00022729"/>
    </source>
</evidence>
<dbReference type="GO" id="GO:0071973">
    <property type="term" value="P:bacterial-type flagellum-dependent cell motility"/>
    <property type="evidence" value="ECO:0007669"/>
    <property type="project" value="InterPro"/>
</dbReference>
<keyword evidence="7" id="KW-0282">Flagellum</keyword>
<comment type="caution">
    <text evidence="7">The sequence shown here is derived from an EMBL/GenBank/DDBJ whole genome shotgun (WGS) entry which is preliminary data.</text>
</comment>
<feature type="region of interest" description="Disordered" evidence="6">
    <location>
        <begin position="300"/>
        <end position="319"/>
    </location>
</feature>
<keyword evidence="3 5" id="KW-0732">Signal</keyword>
<evidence type="ECO:0000313" key="8">
    <source>
        <dbReference type="Proteomes" id="UP000252355"/>
    </source>
</evidence>
<dbReference type="InterPro" id="IPR001782">
    <property type="entry name" value="Flag_FlgI"/>
</dbReference>
<dbReference type="PANTHER" id="PTHR30381">
    <property type="entry name" value="FLAGELLAR P-RING PERIPLASMIC PROTEIN FLGI"/>
    <property type="match status" value="1"/>
</dbReference>
<gene>
    <name evidence="5" type="primary">flgI</name>
    <name evidence="7" type="ORF">OZSIB_3060</name>
</gene>
<dbReference type="GO" id="GO:0030288">
    <property type="term" value="C:outer membrane-bounded periplasmic space"/>
    <property type="evidence" value="ECO:0007669"/>
    <property type="project" value="InterPro"/>
</dbReference>
<feature type="signal peptide" evidence="5">
    <location>
        <begin position="1"/>
        <end position="28"/>
    </location>
</feature>
<comment type="subunit">
    <text evidence="5">The basal body constitutes a major portion of the flagellar organelle and consists of four rings (L,P,S, and M) mounted on a central rod.</text>
</comment>
<evidence type="ECO:0000256" key="2">
    <source>
        <dbReference type="ARBA" id="ARBA00004117"/>
    </source>
</evidence>
<dbReference type="HAMAP" id="MF_00416">
    <property type="entry name" value="FlgI"/>
    <property type="match status" value="1"/>
</dbReference>
<dbReference type="EMBL" id="QOQW01000034">
    <property type="protein sequence ID" value="RCK77249.1"/>
    <property type="molecule type" value="Genomic_DNA"/>
</dbReference>
<sequence length="369" mass="38669" precursor="true">MNERLAFPARVMVLLLMAVLSLGRPQGAAGQAQVRLKDIAQVASSREYQVIGYGLVTGLDGTGDKTPMSLEMVRGMLQNMGMDLDKTSVQSKNCAAVIVTGMLPPYGKAGESFDVVVSSIGDCKSLQGGVLLPTLLKGGDGQVYAVAQGNVSIGGIQAGNAAAGGAAAQKNHLTVGRIPRGAIQEREVGDSFGRGGTFHLILQRKDAALSRRVKEAIERKFGEGWARLINPGTIEVKIPQSFRDDPVSFAATIEELPLSIDEPNRVVINERTGTIIVGNRVRIGRVVISQGGLRLEVDGQRANGRPGAMTGGARGQEGPKGSLIAIKGETTVDDLVAALNAVGATPKDIIAIFQAIEAAGALHGELRFM</sequence>
<comment type="subcellular location">
    <subcellularLocation>
        <location evidence="2 5">Bacterial flagellum basal body</location>
    </subcellularLocation>
</comment>
<evidence type="ECO:0000256" key="1">
    <source>
        <dbReference type="ARBA" id="ARBA00002591"/>
    </source>
</evidence>
<dbReference type="NCBIfam" id="NF003676">
    <property type="entry name" value="PRK05303.1"/>
    <property type="match status" value="1"/>
</dbReference>
<evidence type="ECO:0000256" key="6">
    <source>
        <dbReference type="SAM" id="MobiDB-lite"/>
    </source>
</evidence>
<dbReference type="Pfam" id="PF02119">
    <property type="entry name" value="FlgI"/>
    <property type="match status" value="1"/>
</dbReference>
<comment type="similarity">
    <text evidence="5">Belongs to the FlgI family.</text>
</comment>
<protein>
    <recommendedName>
        <fullName evidence="5">Flagellar P-ring protein</fullName>
    </recommendedName>
    <alternativeName>
        <fullName evidence="5">Basal body P-ring protein</fullName>
    </alternativeName>
</protein>
<organism evidence="7 8">
    <name type="scientific">Candidatus Ozemobacter sibiricus</name>
    <dbReference type="NCBI Taxonomy" id="2268124"/>
    <lineage>
        <taxon>Bacteria</taxon>
        <taxon>Candidatus Ozemobacteria</taxon>
        <taxon>Candidatus Ozemobacterales</taxon>
        <taxon>Candidatus Ozemobacteraceae</taxon>
        <taxon>Candidatus Ozemobacter</taxon>
    </lineage>
</organism>
<name>A0A367ZHK9_9BACT</name>
<dbReference type="GO" id="GO:0005198">
    <property type="term" value="F:structural molecule activity"/>
    <property type="evidence" value="ECO:0007669"/>
    <property type="project" value="InterPro"/>
</dbReference>
<keyword evidence="7" id="KW-0969">Cilium</keyword>
<comment type="function">
    <text evidence="1 5">Assembles around the rod to form the L-ring and probably protects the motor/basal body from shearing forces during rotation.</text>
</comment>
<reference evidence="7 8" key="1">
    <citation type="submission" date="2018-05" db="EMBL/GenBank/DDBJ databases">
        <title>A metagenomic window into the 2 km-deep terrestrial subsurface aquifer revealed taxonomically and functionally diverse microbial community comprising novel uncultured bacterial lineages.</title>
        <authorList>
            <person name="Kadnikov V.V."/>
            <person name="Mardanov A.V."/>
            <person name="Beletsky A.V."/>
            <person name="Banks D."/>
            <person name="Pimenov N.V."/>
            <person name="Frank Y.A."/>
            <person name="Karnachuk O.V."/>
            <person name="Ravin N.V."/>
        </authorList>
    </citation>
    <scope>NUCLEOTIDE SEQUENCE [LARGE SCALE GENOMIC DNA]</scope>
    <source>
        <strain evidence="7">BY5</strain>
    </source>
</reference>
<dbReference type="Proteomes" id="UP000252355">
    <property type="component" value="Unassembled WGS sequence"/>
</dbReference>
<dbReference type="PANTHER" id="PTHR30381:SF0">
    <property type="entry name" value="FLAGELLAR P-RING PROTEIN"/>
    <property type="match status" value="1"/>
</dbReference>
<evidence type="ECO:0000256" key="4">
    <source>
        <dbReference type="ARBA" id="ARBA00023143"/>
    </source>
</evidence>
<keyword evidence="7" id="KW-0966">Cell projection</keyword>
<feature type="chain" id="PRO_5017090113" description="Flagellar P-ring protein" evidence="5">
    <location>
        <begin position="29"/>
        <end position="369"/>
    </location>
</feature>
<evidence type="ECO:0000313" key="7">
    <source>
        <dbReference type="EMBL" id="RCK77249.1"/>
    </source>
</evidence>
<evidence type="ECO:0000256" key="5">
    <source>
        <dbReference type="HAMAP-Rule" id="MF_00416"/>
    </source>
</evidence>
<dbReference type="AlphaFoldDB" id="A0A367ZHK9"/>
<keyword evidence="4 5" id="KW-0975">Bacterial flagellum</keyword>
<accession>A0A367ZHK9</accession>